<dbReference type="AlphaFoldDB" id="A0A8H4QGA1"/>
<dbReference type="EMBL" id="JAAMPI010002684">
    <property type="protein sequence ID" value="KAF4609847.1"/>
    <property type="molecule type" value="Genomic_DNA"/>
</dbReference>
<dbReference type="SUPFAM" id="SSF53335">
    <property type="entry name" value="S-adenosyl-L-methionine-dependent methyltransferases"/>
    <property type="match status" value="1"/>
</dbReference>
<protein>
    <recommendedName>
        <fullName evidence="1">Methyltransferase domain-containing protein</fullName>
    </recommendedName>
</protein>
<sequence length="325" mass="35951">MAINQAQEDIYLLSYRRNNVEEDRRLNSQHDAIKYAILNGRLIHPSIPATQITSAIADLGCGTGIWLNDIAETLFADPDTADGSYPMLVGFDINAHAFNLSPAPGVKLVKHDCTKPFDASYHGKFDLVNMRGLAYALTPEGFCLVLENVVQLLRPGGYLQWLETETRLFKAYPETVEISEALKIINTERQQRQLAPYLPHFMLRQLLPLNSGSNVFQPGGDLLTILNFNLLPGGISREGRSEEIVLNNQFSDIVLETVKLLLNPSLVHKKSQANGDSFGGEAGTGHSQLTEIQKLMDFIDEAWKSGNVKMGGVFPQLIAQKSTSL</sequence>
<comment type="caution">
    <text evidence="2">The sequence shown here is derived from an EMBL/GenBank/DDBJ whole genome shotgun (WGS) entry which is preliminary data.</text>
</comment>
<reference evidence="2 3" key="1">
    <citation type="submission" date="2020-03" db="EMBL/GenBank/DDBJ databases">
        <title>Draft Genome Sequence of Cudoniella acicularis.</title>
        <authorList>
            <person name="Buettner E."/>
            <person name="Kellner H."/>
        </authorList>
    </citation>
    <scope>NUCLEOTIDE SEQUENCE [LARGE SCALE GENOMIC DNA]</scope>
    <source>
        <strain evidence="2 3">DSM 108380</strain>
    </source>
</reference>
<evidence type="ECO:0000259" key="1">
    <source>
        <dbReference type="Pfam" id="PF13649"/>
    </source>
</evidence>
<dbReference type="OrthoDB" id="184880at2759"/>
<feature type="domain" description="Methyltransferase" evidence="1">
    <location>
        <begin position="56"/>
        <end position="157"/>
    </location>
</feature>
<dbReference type="Gene3D" id="3.40.50.150">
    <property type="entry name" value="Vaccinia Virus protein VP39"/>
    <property type="match status" value="1"/>
</dbReference>
<dbReference type="InterPro" id="IPR041698">
    <property type="entry name" value="Methyltransf_25"/>
</dbReference>
<dbReference type="Proteomes" id="UP000566819">
    <property type="component" value="Unassembled WGS sequence"/>
</dbReference>
<dbReference type="Pfam" id="PF13649">
    <property type="entry name" value="Methyltransf_25"/>
    <property type="match status" value="1"/>
</dbReference>
<evidence type="ECO:0000313" key="2">
    <source>
        <dbReference type="EMBL" id="KAF4609847.1"/>
    </source>
</evidence>
<name>A0A8H4QGA1_9HELO</name>
<keyword evidence="3" id="KW-1185">Reference proteome</keyword>
<proteinExistence type="predicted"/>
<organism evidence="2 3">
    <name type="scientific">Cudoniella acicularis</name>
    <dbReference type="NCBI Taxonomy" id="354080"/>
    <lineage>
        <taxon>Eukaryota</taxon>
        <taxon>Fungi</taxon>
        <taxon>Dikarya</taxon>
        <taxon>Ascomycota</taxon>
        <taxon>Pezizomycotina</taxon>
        <taxon>Leotiomycetes</taxon>
        <taxon>Helotiales</taxon>
        <taxon>Tricladiaceae</taxon>
        <taxon>Cudoniella</taxon>
    </lineage>
</organism>
<accession>A0A8H4QGA1</accession>
<evidence type="ECO:0000313" key="3">
    <source>
        <dbReference type="Proteomes" id="UP000566819"/>
    </source>
</evidence>
<dbReference type="InterPro" id="IPR029063">
    <property type="entry name" value="SAM-dependent_MTases_sf"/>
</dbReference>
<dbReference type="CDD" id="cd02440">
    <property type="entry name" value="AdoMet_MTases"/>
    <property type="match status" value="1"/>
</dbReference>
<gene>
    <name evidence="2" type="ORF">G7Y89_g15776</name>
</gene>